<dbReference type="AlphaFoldDB" id="A0A438DL91"/>
<feature type="domain" description="Chromo" evidence="1">
    <location>
        <begin position="48"/>
        <end position="93"/>
    </location>
</feature>
<accession>A0A438DL91</accession>
<dbReference type="EMBL" id="QGNW01001579">
    <property type="protein sequence ID" value="RVW36240.1"/>
    <property type="molecule type" value="Genomic_DNA"/>
</dbReference>
<dbReference type="InterPro" id="IPR016197">
    <property type="entry name" value="Chromo-like_dom_sf"/>
</dbReference>
<reference evidence="2 3" key="1">
    <citation type="journal article" date="2018" name="PLoS Genet.">
        <title>Population sequencing reveals clonal diversity and ancestral inbreeding in the grapevine cultivar Chardonnay.</title>
        <authorList>
            <person name="Roach M.J."/>
            <person name="Johnson D.L."/>
            <person name="Bohlmann J."/>
            <person name="van Vuuren H.J."/>
            <person name="Jones S.J."/>
            <person name="Pretorius I.S."/>
            <person name="Schmidt S.A."/>
            <person name="Borneman A.R."/>
        </authorList>
    </citation>
    <scope>NUCLEOTIDE SEQUENCE [LARGE SCALE GENOMIC DNA]</scope>
    <source>
        <strain evidence="3">cv. Chardonnay</strain>
        <tissue evidence="2">Leaf</tissue>
    </source>
</reference>
<dbReference type="Pfam" id="PF00385">
    <property type="entry name" value="Chromo"/>
    <property type="match status" value="1"/>
</dbReference>
<proteinExistence type="predicted"/>
<evidence type="ECO:0000313" key="2">
    <source>
        <dbReference type="EMBL" id="RVW36240.1"/>
    </source>
</evidence>
<organism evidence="2 3">
    <name type="scientific">Vitis vinifera</name>
    <name type="common">Grape</name>
    <dbReference type="NCBI Taxonomy" id="29760"/>
    <lineage>
        <taxon>Eukaryota</taxon>
        <taxon>Viridiplantae</taxon>
        <taxon>Streptophyta</taxon>
        <taxon>Embryophyta</taxon>
        <taxon>Tracheophyta</taxon>
        <taxon>Spermatophyta</taxon>
        <taxon>Magnoliopsida</taxon>
        <taxon>eudicotyledons</taxon>
        <taxon>Gunneridae</taxon>
        <taxon>Pentapetalae</taxon>
        <taxon>rosids</taxon>
        <taxon>Vitales</taxon>
        <taxon>Vitaceae</taxon>
        <taxon>Viteae</taxon>
        <taxon>Vitis</taxon>
    </lineage>
</organism>
<name>A0A438DL91_VITVI</name>
<comment type="caution">
    <text evidence="2">The sequence shown here is derived from an EMBL/GenBank/DDBJ whole genome shotgun (WGS) entry which is preliminary data.</text>
</comment>
<dbReference type="InterPro" id="IPR000953">
    <property type="entry name" value="Chromo/chromo_shadow_dom"/>
</dbReference>
<gene>
    <name evidence="2" type="ORF">CK203_095801</name>
</gene>
<dbReference type="InterPro" id="IPR023780">
    <property type="entry name" value="Chromo_domain"/>
</dbReference>
<protein>
    <recommendedName>
        <fullName evidence="1">Chromo domain-containing protein</fullName>
    </recommendedName>
</protein>
<evidence type="ECO:0000313" key="3">
    <source>
        <dbReference type="Proteomes" id="UP000288805"/>
    </source>
</evidence>
<dbReference type="Proteomes" id="UP000288805">
    <property type="component" value="Unassembled WGS sequence"/>
</dbReference>
<dbReference type="Gene3D" id="2.40.50.40">
    <property type="match status" value="1"/>
</dbReference>
<dbReference type="PROSITE" id="PS50013">
    <property type="entry name" value="CHROMO_2"/>
    <property type="match status" value="1"/>
</dbReference>
<evidence type="ECO:0000259" key="1">
    <source>
        <dbReference type="PROSITE" id="PS50013"/>
    </source>
</evidence>
<sequence>MKKWANKKQCHTEYKVGDMVLVKLLPQQFKSLRSVHKGLVRRYEGFFPILGKLTRLSHQRQGMPPTTEYLAKWKGLPKNEASWEPVDALWQFQ</sequence>
<dbReference type="SUPFAM" id="SSF54160">
    <property type="entry name" value="Chromo domain-like"/>
    <property type="match status" value="1"/>
</dbReference>